<name>A0A1M6K5Y5_9BACT</name>
<dbReference type="InterPro" id="IPR016185">
    <property type="entry name" value="PreATP-grasp_dom_sf"/>
</dbReference>
<keyword evidence="11" id="KW-1185">Reference proteome</keyword>
<dbReference type="InterPro" id="IPR005479">
    <property type="entry name" value="CPAse_ATP-bd"/>
</dbReference>
<dbReference type="PROSITE" id="PS00867">
    <property type="entry name" value="CPSASE_2"/>
    <property type="match status" value="1"/>
</dbReference>
<dbReference type="PANTHER" id="PTHR18866">
    <property type="entry name" value="CARBOXYLASE:PYRUVATE/ACETYL-COA/PROPIONYL-COA CARBOXYLASE"/>
    <property type="match status" value="1"/>
</dbReference>
<keyword evidence="4 7" id="KW-0067">ATP-binding</keyword>
<reference evidence="10 11" key="1">
    <citation type="submission" date="2016-11" db="EMBL/GenBank/DDBJ databases">
        <authorList>
            <person name="Jaros S."/>
            <person name="Januszkiewicz K."/>
            <person name="Wedrychowicz H."/>
        </authorList>
    </citation>
    <scope>NUCLEOTIDE SEQUENCE [LARGE SCALE GENOMIC DNA]</scope>
    <source>
        <strain evidence="10 11">DSM 21074</strain>
    </source>
</reference>
<dbReference type="Pfam" id="PF00289">
    <property type="entry name" value="Biotin_carb_N"/>
    <property type="match status" value="1"/>
</dbReference>
<dbReference type="EMBL" id="FQYN01000007">
    <property type="protein sequence ID" value="SHJ54361.1"/>
    <property type="molecule type" value="Genomic_DNA"/>
</dbReference>
<dbReference type="GO" id="GO:0016874">
    <property type="term" value="F:ligase activity"/>
    <property type="evidence" value="ECO:0007669"/>
    <property type="project" value="UniProtKB-KW"/>
</dbReference>
<dbReference type="SUPFAM" id="SSF52440">
    <property type="entry name" value="PreATP-grasp domain"/>
    <property type="match status" value="1"/>
</dbReference>
<dbReference type="InterPro" id="IPR005481">
    <property type="entry name" value="BC-like_N"/>
</dbReference>
<dbReference type="Pfam" id="PF02785">
    <property type="entry name" value="Biotin_carb_C"/>
    <property type="match status" value="1"/>
</dbReference>
<dbReference type="InterPro" id="IPR011764">
    <property type="entry name" value="Biotin_carboxylation_dom"/>
</dbReference>
<dbReference type="GO" id="GO:0046872">
    <property type="term" value="F:metal ion binding"/>
    <property type="evidence" value="ECO:0007669"/>
    <property type="project" value="UniProtKB-KW"/>
</dbReference>
<keyword evidence="3 7" id="KW-0547">Nucleotide-binding</keyword>
<dbReference type="OrthoDB" id="9807469at2"/>
<keyword evidence="6" id="KW-0092">Biotin</keyword>
<dbReference type="InterPro" id="IPR011054">
    <property type="entry name" value="Rudment_hybrid_motif"/>
</dbReference>
<dbReference type="FunFam" id="3.40.50.20:FF:000010">
    <property type="entry name" value="Propionyl-CoA carboxylase subunit alpha"/>
    <property type="match status" value="1"/>
</dbReference>
<gene>
    <name evidence="10" type="ORF">SAMN02745146_3403</name>
</gene>
<proteinExistence type="predicted"/>
<dbReference type="SUPFAM" id="SSF56059">
    <property type="entry name" value="Glutathione synthetase ATP-binding domain-like"/>
    <property type="match status" value="1"/>
</dbReference>
<dbReference type="InterPro" id="IPR005482">
    <property type="entry name" value="Biotin_COase_C"/>
</dbReference>
<dbReference type="Gene3D" id="3.30.470.20">
    <property type="entry name" value="ATP-grasp fold, B domain"/>
    <property type="match status" value="1"/>
</dbReference>
<dbReference type="InterPro" id="IPR004549">
    <property type="entry name" value="Acetyl_CoA_COase_biotin_COase"/>
</dbReference>
<dbReference type="AlphaFoldDB" id="A0A1M6K5Y5"/>
<dbReference type="PANTHER" id="PTHR18866:SF33">
    <property type="entry name" value="METHYLCROTONOYL-COA CARBOXYLASE SUBUNIT ALPHA, MITOCHONDRIAL-RELATED"/>
    <property type="match status" value="1"/>
</dbReference>
<keyword evidence="1" id="KW-0436">Ligase</keyword>
<evidence type="ECO:0000259" key="9">
    <source>
        <dbReference type="PROSITE" id="PS50979"/>
    </source>
</evidence>
<dbReference type="SMART" id="SM00878">
    <property type="entry name" value="Biotin_carb_C"/>
    <property type="match status" value="1"/>
</dbReference>
<evidence type="ECO:0000256" key="5">
    <source>
        <dbReference type="ARBA" id="ARBA00022842"/>
    </source>
</evidence>
<dbReference type="NCBIfam" id="TIGR00514">
    <property type="entry name" value="accC"/>
    <property type="match status" value="1"/>
</dbReference>
<dbReference type="GO" id="GO:0005524">
    <property type="term" value="F:ATP binding"/>
    <property type="evidence" value="ECO:0007669"/>
    <property type="project" value="UniProtKB-UniRule"/>
</dbReference>
<evidence type="ECO:0000256" key="6">
    <source>
        <dbReference type="ARBA" id="ARBA00023267"/>
    </source>
</evidence>
<dbReference type="PROSITE" id="PS00866">
    <property type="entry name" value="CPSASE_1"/>
    <property type="match status" value="1"/>
</dbReference>
<dbReference type="UniPathway" id="UPA00655">
    <property type="reaction ID" value="UER00711"/>
</dbReference>
<feature type="domain" description="Biotin carboxylation" evidence="9">
    <location>
        <begin position="3"/>
        <end position="448"/>
    </location>
</feature>
<dbReference type="STRING" id="1121955.SAMN02745146_3403"/>
<dbReference type="PROSITE" id="PS50975">
    <property type="entry name" value="ATP_GRASP"/>
    <property type="match status" value="1"/>
</dbReference>
<keyword evidence="2" id="KW-0479">Metal-binding</keyword>
<keyword evidence="5" id="KW-0460">Magnesium</keyword>
<dbReference type="FunFam" id="3.30.470.20:FF:000028">
    <property type="entry name" value="Methylcrotonoyl-CoA carboxylase subunit alpha, mitochondrial"/>
    <property type="match status" value="1"/>
</dbReference>
<dbReference type="PROSITE" id="PS50979">
    <property type="entry name" value="BC"/>
    <property type="match status" value="1"/>
</dbReference>
<dbReference type="GO" id="GO:2001295">
    <property type="term" value="P:malonyl-CoA biosynthetic process"/>
    <property type="evidence" value="ECO:0007669"/>
    <property type="project" value="UniProtKB-UniPathway"/>
</dbReference>
<evidence type="ECO:0000256" key="2">
    <source>
        <dbReference type="ARBA" id="ARBA00022723"/>
    </source>
</evidence>
<dbReference type="Pfam" id="PF02786">
    <property type="entry name" value="CPSase_L_D2"/>
    <property type="match status" value="1"/>
</dbReference>
<dbReference type="Proteomes" id="UP000184418">
    <property type="component" value="Unassembled WGS sequence"/>
</dbReference>
<evidence type="ECO:0000256" key="3">
    <source>
        <dbReference type="ARBA" id="ARBA00022741"/>
    </source>
</evidence>
<evidence type="ECO:0000313" key="10">
    <source>
        <dbReference type="EMBL" id="SHJ54361.1"/>
    </source>
</evidence>
<dbReference type="FunFam" id="3.30.1490.20:FF:000018">
    <property type="entry name" value="Biotin carboxylase"/>
    <property type="match status" value="1"/>
</dbReference>
<evidence type="ECO:0000259" key="8">
    <source>
        <dbReference type="PROSITE" id="PS50975"/>
    </source>
</evidence>
<dbReference type="InterPro" id="IPR050856">
    <property type="entry name" value="Biotin_carboxylase_complex"/>
</dbReference>
<organism evidence="10 11">
    <name type="scientific">Hymenobacter daecheongensis DSM 21074</name>
    <dbReference type="NCBI Taxonomy" id="1121955"/>
    <lineage>
        <taxon>Bacteria</taxon>
        <taxon>Pseudomonadati</taxon>
        <taxon>Bacteroidota</taxon>
        <taxon>Cytophagia</taxon>
        <taxon>Cytophagales</taxon>
        <taxon>Hymenobacteraceae</taxon>
        <taxon>Hymenobacter</taxon>
    </lineage>
</organism>
<protein>
    <submittedName>
        <fullName evidence="10">Biotin carboxylase C-terminal domain-containing protein</fullName>
    </submittedName>
</protein>
<evidence type="ECO:0000256" key="7">
    <source>
        <dbReference type="PROSITE-ProRule" id="PRU00409"/>
    </source>
</evidence>
<accession>A0A1M6K5Y5</accession>
<dbReference type="InterPro" id="IPR011761">
    <property type="entry name" value="ATP-grasp"/>
</dbReference>
<evidence type="ECO:0000256" key="1">
    <source>
        <dbReference type="ARBA" id="ARBA00022598"/>
    </source>
</evidence>
<feature type="domain" description="ATP-grasp" evidence="8">
    <location>
        <begin position="122"/>
        <end position="319"/>
    </location>
</feature>
<sequence length="501" mass="54833">MKKITKLLVANRGEIALRVLRSAKEMGLQTVAIYSEADRNALHVRYADEAVCVGPPASKDSYLRGDKIIEVCKQLGVDAIHPGYGFLSENAEFARLVAKAGLIFVGPSPEAMNVMGDKLSAKQAVKAYNIPLVPGTDEAISDVEEAKRIASEVGFPILIKASAGGGGKGMRIVTSAAEFEEQMQLAINEAVSAFGDGAVFIEKFVTGPRHIEIQVLGDEHGNIVHLFERECSIQRRHQKVIEEAPSSVLTPELRAEMGRCAVDVARACNYTGAGTVEFLLDDQHNFYFLEMNTRLQVEHPVTEQITGLDLVKEQIRVAEGHPLPFSQEDLTITGHALELRVYAEDPANNFLPDIGTLTTYVRPQGPGVRVDDGFEQGMDIPIYYDPMIAKLVTFGKDRTEAIERMLRAIDEYQITGIETTLPFGRYVLQHPAFVSGNFDTNFIRDHFTPANLTPAVTDPNIAKVAAVLTAMLMTEKKAPVVASDAPVATGSAWKRNRLGTR</sequence>
<evidence type="ECO:0000256" key="4">
    <source>
        <dbReference type="ARBA" id="ARBA00022840"/>
    </source>
</evidence>
<evidence type="ECO:0000313" key="11">
    <source>
        <dbReference type="Proteomes" id="UP000184418"/>
    </source>
</evidence>
<dbReference type="NCBIfam" id="NF006367">
    <property type="entry name" value="PRK08591.1"/>
    <property type="match status" value="1"/>
</dbReference>
<dbReference type="SUPFAM" id="SSF51246">
    <property type="entry name" value="Rudiment single hybrid motif"/>
    <property type="match status" value="1"/>
</dbReference>
<dbReference type="RefSeq" id="WP_073111372.1">
    <property type="nucleotide sequence ID" value="NZ_FQYN01000007.1"/>
</dbReference>